<dbReference type="InterPro" id="IPR028002">
    <property type="entry name" value="Myb_DNA-bind_5"/>
</dbReference>
<gene>
    <name evidence="2" type="ORF">DPMN_037724</name>
</gene>
<dbReference type="Pfam" id="PF13873">
    <property type="entry name" value="Myb_DNA-bind_5"/>
    <property type="match status" value="1"/>
</dbReference>
<comment type="caution">
    <text evidence="2">The sequence shown here is derived from an EMBL/GenBank/DDBJ whole genome shotgun (WGS) entry which is preliminary data.</text>
</comment>
<feature type="non-terminal residue" evidence="2">
    <location>
        <position position="1"/>
    </location>
</feature>
<reference evidence="2" key="1">
    <citation type="journal article" date="2019" name="bioRxiv">
        <title>The Genome of the Zebra Mussel, Dreissena polymorpha: A Resource for Invasive Species Research.</title>
        <authorList>
            <person name="McCartney M.A."/>
            <person name="Auch B."/>
            <person name="Kono T."/>
            <person name="Mallez S."/>
            <person name="Zhang Y."/>
            <person name="Obille A."/>
            <person name="Becker A."/>
            <person name="Abrahante J.E."/>
            <person name="Garbe J."/>
            <person name="Badalamenti J.P."/>
            <person name="Herman A."/>
            <person name="Mangelson H."/>
            <person name="Liachko I."/>
            <person name="Sullivan S."/>
            <person name="Sone E.D."/>
            <person name="Koren S."/>
            <person name="Silverstein K.A.T."/>
            <person name="Beckman K.B."/>
            <person name="Gohl D.M."/>
        </authorList>
    </citation>
    <scope>NUCLEOTIDE SEQUENCE</scope>
    <source>
        <strain evidence="2">Duluth1</strain>
        <tissue evidence="2">Whole animal</tissue>
    </source>
</reference>
<proteinExistence type="predicted"/>
<sequence length="121" mass="14112">MLRPMIMNLHRYIYHDWQMTPNDFQVTRSKDDSREDVESRCSGVMKFDKVLTKKFSSGSTPVTKKIQDGAWTEITEKVNSVGRACRTIDDVKGAVRSATGFANWMCYMLLYVTSPRLRHWR</sequence>
<reference evidence="2" key="2">
    <citation type="submission" date="2020-11" db="EMBL/GenBank/DDBJ databases">
        <authorList>
            <person name="McCartney M.A."/>
            <person name="Auch B."/>
            <person name="Kono T."/>
            <person name="Mallez S."/>
            <person name="Becker A."/>
            <person name="Gohl D.M."/>
            <person name="Silverstein K.A.T."/>
            <person name="Koren S."/>
            <person name="Bechman K.B."/>
            <person name="Herman A."/>
            <person name="Abrahante J.E."/>
            <person name="Garbe J."/>
        </authorList>
    </citation>
    <scope>NUCLEOTIDE SEQUENCE</scope>
    <source>
        <strain evidence="2">Duluth1</strain>
        <tissue evidence="2">Whole animal</tissue>
    </source>
</reference>
<dbReference type="Proteomes" id="UP000828390">
    <property type="component" value="Unassembled WGS sequence"/>
</dbReference>
<dbReference type="EMBL" id="JAIWYP010000002">
    <property type="protein sequence ID" value="KAH3874479.1"/>
    <property type="molecule type" value="Genomic_DNA"/>
</dbReference>
<protein>
    <recommendedName>
        <fullName evidence="1">Myb/SANT-like DNA-binding domain-containing protein</fullName>
    </recommendedName>
</protein>
<feature type="domain" description="Myb/SANT-like DNA-binding" evidence="1">
    <location>
        <begin position="44"/>
        <end position="92"/>
    </location>
</feature>
<organism evidence="2 3">
    <name type="scientific">Dreissena polymorpha</name>
    <name type="common">Zebra mussel</name>
    <name type="synonym">Mytilus polymorpha</name>
    <dbReference type="NCBI Taxonomy" id="45954"/>
    <lineage>
        <taxon>Eukaryota</taxon>
        <taxon>Metazoa</taxon>
        <taxon>Spiralia</taxon>
        <taxon>Lophotrochozoa</taxon>
        <taxon>Mollusca</taxon>
        <taxon>Bivalvia</taxon>
        <taxon>Autobranchia</taxon>
        <taxon>Heteroconchia</taxon>
        <taxon>Euheterodonta</taxon>
        <taxon>Imparidentia</taxon>
        <taxon>Neoheterodontei</taxon>
        <taxon>Myida</taxon>
        <taxon>Dreissenoidea</taxon>
        <taxon>Dreissenidae</taxon>
        <taxon>Dreissena</taxon>
    </lineage>
</organism>
<evidence type="ECO:0000259" key="1">
    <source>
        <dbReference type="Pfam" id="PF13873"/>
    </source>
</evidence>
<evidence type="ECO:0000313" key="2">
    <source>
        <dbReference type="EMBL" id="KAH3874479.1"/>
    </source>
</evidence>
<evidence type="ECO:0000313" key="3">
    <source>
        <dbReference type="Proteomes" id="UP000828390"/>
    </source>
</evidence>
<dbReference type="AlphaFoldDB" id="A0A9D4MF16"/>
<keyword evidence="3" id="KW-1185">Reference proteome</keyword>
<name>A0A9D4MF16_DREPO</name>
<accession>A0A9D4MF16</accession>